<feature type="region of interest" description="Disordered" evidence="10">
    <location>
        <begin position="95"/>
        <end position="123"/>
    </location>
</feature>
<dbReference type="InterPro" id="IPR001841">
    <property type="entry name" value="Znf_RING"/>
</dbReference>
<dbReference type="PROSITE" id="PS51192">
    <property type="entry name" value="HELICASE_ATP_BIND_1"/>
    <property type="match status" value="1"/>
</dbReference>
<proteinExistence type="inferred from homology"/>
<dbReference type="InterPro" id="IPR001650">
    <property type="entry name" value="Helicase_C-like"/>
</dbReference>
<dbReference type="InterPro" id="IPR017907">
    <property type="entry name" value="Znf_RING_CS"/>
</dbReference>
<evidence type="ECO:0000259" key="12">
    <source>
        <dbReference type="PROSITE" id="PS51192"/>
    </source>
</evidence>
<keyword evidence="5" id="KW-0378">Hydrolase</keyword>
<evidence type="ECO:0000256" key="10">
    <source>
        <dbReference type="SAM" id="MobiDB-lite"/>
    </source>
</evidence>
<dbReference type="GO" id="GO:0005524">
    <property type="term" value="F:ATP binding"/>
    <property type="evidence" value="ECO:0007669"/>
    <property type="project" value="UniProtKB-KW"/>
</dbReference>
<dbReference type="InterPro" id="IPR049730">
    <property type="entry name" value="SNF2/RAD54-like_C"/>
</dbReference>
<dbReference type="OrthoDB" id="448448at2759"/>
<evidence type="ECO:0000256" key="6">
    <source>
        <dbReference type="ARBA" id="ARBA00022806"/>
    </source>
</evidence>
<dbReference type="Gene3D" id="3.40.50.10810">
    <property type="entry name" value="Tandem AAA-ATPase domain"/>
    <property type="match status" value="1"/>
</dbReference>
<evidence type="ECO:0000256" key="3">
    <source>
        <dbReference type="ARBA" id="ARBA00022741"/>
    </source>
</evidence>
<dbReference type="InterPro" id="IPR038718">
    <property type="entry name" value="SNF2-like_sf"/>
</dbReference>
<name>A0A4S8QHF1_9HELO</name>
<feature type="compositionally biased region" description="Polar residues" evidence="10">
    <location>
        <begin position="95"/>
        <end position="109"/>
    </location>
</feature>
<feature type="domain" description="Helicase ATP-binding" evidence="12">
    <location>
        <begin position="270"/>
        <end position="476"/>
    </location>
</feature>
<dbReference type="Pfam" id="PF00176">
    <property type="entry name" value="SNF2-rel_dom"/>
    <property type="match status" value="1"/>
</dbReference>
<dbReference type="Gene3D" id="3.30.40.10">
    <property type="entry name" value="Zinc/RING finger domain, C3HC4 (zinc finger)"/>
    <property type="match status" value="1"/>
</dbReference>
<keyword evidence="3" id="KW-0547">Nucleotide-binding</keyword>
<evidence type="ECO:0000256" key="8">
    <source>
        <dbReference type="ARBA" id="ARBA00022840"/>
    </source>
</evidence>
<accession>A0A4S8QHF1</accession>
<dbReference type="SMART" id="SM00490">
    <property type="entry name" value="HELICc"/>
    <property type="match status" value="1"/>
</dbReference>
<dbReference type="Proteomes" id="UP000308671">
    <property type="component" value="Unassembled WGS sequence"/>
</dbReference>
<evidence type="ECO:0000259" key="13">
    <source>
        <dbReference type="PROSITE" id="PS51194"/>
    </source>
</evidence>
<dbReference type="Gene3D" id="3.40.50.300">
    <property type="entry name" value="P-loop containing nucleotide triphosphate hydrolases"/>
    <property type="match status" value="1"/>
</dbReference>
<evidence type="ECO:0008006" key="16">
    <source>
        <dbReference type="Google" id="ProtNLM"/>
    </source>
</evidence>
<feature type="domain" description="RING-type" evidence="11">
    <location>
        <begin position="634"/>
        <end position="681"/>
    </location>
</feature>
<dbReference type="GO" id="GO:0006281">
    <property type="term" value="P:DNA repair"/>
    <property type="evidence" value="ECO:0007669"/>
    <property type="project" value="TreeGrafter"/>
</dbReference>
<dbReference type="PROSITE" id="PS50089">
    <property type="entry name" value="ZF_RING_2"/>
    <property type="match status" value="1"/>
</dbReference>
<evidence type="ECO:0000256" key="2">
    <source>
        <dbReference type="ARBA" id="ARBA00022723"/>
    </source>
</evidence>
<keyword evidence="8" id="KW-0067">ATP-binding</keyword>
<dbReference type="GO" id="GO:0004386">
    <property type="term" value="F:helicase activity"/>
    <property type="evidence" value="ECO:0007669"/>
    <property type="project" value="UniProtKB-KW"/>
</dbReference>
<dbReference type="InterPro" id="IPR000330">
    <property type="entry name" value="SNF2_N"/>
</dbReference>
<feature type="region of interest" description="Disordered" evidence="10">
    <location>
        <begin position="950"/>
        <end position="1007"/>
    </location>
</feature>
<feature type="region of interest" description="Disordered" evidence="10">
    <location>
        <begin position="1"/>
        <end position="21"/>
    </location>
</feature>
<dbReference type="SUPFAM" id="SSF52540">
    <property type="entry name" value="P-loop containing nucleoside triphosphate hydrolases"/>
    <property type="match status" value="2"/>
</dbReference>
<evidence type="ECO:0000256" key="1">
    <source>
        <dbReference type="ARBA" id="ARBA00007025"/>
    </source>
</evidence>
<comment type="similarity">
    <text evidence="1">Belongs to the SNF2/RAD54 helicase family.</text>
</comment>
<dbReference type="AlphaFoldDB" id="A0A4S8QHF1"/>
<evidence type="ECO:0000256" key="4">
    <source>
        <dbReference type="ARBA" id="ARBA00022771"/>
    </source>
</evidence>
<dbReference type="InterPro" id="IPR050628">
    <property type="entry name" value="SNF2_RAD54_helicase_TF"/>
</dbReference>
<evidence type="ECO:0000256" key="9">
    <source>
        <dbReference type="PROSITE-ProRule" id="PRU00175"/>
    </source>
</evidence>
<keyword evidence="7" id="KW-0862">Zinc</keyword>
<dbReference type="CDD" id="cd18793">
    <property type="entry name" value="SF2_C_SNF"/>
    <property type="match status" value="1"/>
</dbReference>
<keyword evidence="2" id="KW-0479">Metal-binding</keyword>
<dbReference type="PANTHER" id="PTHR45626:SF17">
    <property type="entry name" value="HELICASE-LIKE TRANSCRIPTION FACTOR"/>
    <property type="match status" value="1"/>
</dbReference>
<dbReference type="GO" id="GO:0008094">
    <property type="term" value="F:ATP-dependent activity, acting on DNA"/>
    <property type="evidence" value="ECO:0007669"/>
    <property type="project" value="TreeGrafter"/>
</dbReference>
<dbReference type="PROSITE" id="PS51194">
    <property type="entry name" value="HELICASE_CTER"/>
    <property type="match status" value="1"/>
</dbReference>
<keyword evidence="4 9" id="KW-0863">Zinc-finger</keyword>
<dbReference type="EMBL" id="PQXL01000799">
    <property type="protein sequence ID" value="THV43938.1"/>
    <property type="molecule type" value="Genomic_DNA"/>
</dbReference>
<dbReference type="PANTHER" id="PTHR45626">
    <property type="entry name" value="TRANSCRIPTION TERMINATION FACTOR 2-RELATED"/>
    <property type="match status" value="1"/>
</dbReference>
<dbReference type="Pfam" id="PF00271">
    <property type="entry name" value="Helicase_C"/>
    <property type="match status" value="1"/>
</dbReference>
<dbReference type="GO" id="GO:0008270">
    <property type="term" value="F:zinc ion binding"/>
    <property type="evidence" value="ECO:0007669"/>
    <property type="project" value="UniProtKB-KW"/>
</dbReference>
<protein>
    <recommendedName>
        <fullName evidence="16">RING-type domain-containing protein</fullName>
    </recommendedName>
</protein>
<keyword evidence="6" id="KW-0347">Helicase</keyword>
<evidence type="ECO:0000256" key="5">
    <source>
        <dbReference type="ARBA" id="ARBA00022801"/>
    </source>
</evidence>
<evidence type="ECO:0000256" key="7">
    <source>
        <dbReference type="ARBA" id="ARBA00022833"/>
    </source>
</evidence>
<dbReference type="SMART" id="SM00487">
    <property type="entry name" value="DEXDc"/>
    <property type="match status" value="1"/>
</dbReference>
<dbReference type="InterPro" id="IPR014001">
    <property type="entry name" value="Helicase_ATP-bd"/>
</dbReference>
<comment type="caution">
    <text evidence="14">The sequence shown here is derived from an EMBL/GenBank/DDBJ whole genome shotgun (WGS) entry which is preliminary data.</text>
</comment>
<gene>
    <name evidence="14" type="ORF">BGAL_0804g00010</name>
</gene>
<dbReference type="InterPro" id="IPR013083">
    <property type="entry name" value="Znf_RING/FYVE/PHD"/>
</dbReference>
<evidence type="ECO:0000313" key="15">
    <source>
        <dbReference type="Proteomes" id="UP000308671"/>
    </source>
</evidence>
<dbReference type="InterPro" id="IPR027417">
    <property type="entry name" value="P-loop_NTPase"/>
</dbReference>
<dbReference type="GO" id="GO:0005634">
    <property type="term" value="C:nucleus"/>
    <property type="evidence" value="ECO:0007669"/>
    <property type="project" value="TreeGrafter"/>
</dbReference>
<dbReference type="CDD" id="cd18008">
    <property type="entry name" value="DEXDc_SHPRH-like"/>
    <property type="match status" value="1"/>
</dbReference>
<reference evidence="14 15" key="1">
    <citation type="submission" date="2017-12" db="EMBL/GenBank/DDBJ databases">
        <title>Comparative genomics of Botrytis spp.</title>
        <authorList>
            <person name="Valero-Jimenez C.A."/>
            <person name="Tapia P."/>
            <person name="Veloso J."/>
            <person name="Silva-Moreno E."/>
            <person name="Staats M."/>
            <person name="Valdes J.H."/>
            <person name="Van Kan J.A.L."/>
        </authorList>
    </citation>
    <scope>NUCLEOTIDE SEQUENCE [LARGE SCALE GENOMIC DNA]</scope>
    <source>
        <strain evidence="14 15">MUCL435</strain>
    </source>
</reference>
<keyword evidence="15" id="KW-1185">Reference proteome</keyword>
<dbReference type="SUPFAM" id="SSF57850">
    <property type="entry name" value="RING/U-box"/>
    <property type="match status" value="1"/>
</dbReference>
<feature type="region of interest" description="Disordered" evidence="10">
    <location>
        <begin position="147"/>
        <end position="177"/>
    </location>
</feature>
<sequence>MARALDEGGELTAELLSTQPTNVTDVAPSESLLKNHSQSIKVENDTTDVNVKLEPRSPSPRAASIELQVPRQSLFSGMSHSLGALNSSNVLNTPVNSEIDTSHSKTSSPGDKKISTRRAPARTPDEFFARQAESKAKKRAEKGLNATIGGRVTKATSQKTRKQRRSGEVNSEKLKRKFTASNPFDMDLGREAPMIQARTKREQFAKLRAAYPDYKDKSKRGVSENALLKASKSFGYGKVHALDGGWKLQGMDSTLYNHQLIGVSRMLELECSKTHPYGGLLSDDMGLGKTVQCAAVIIAHPPDPNEIVAEERTTLIVVPNSLLYQWQRELKKHAGSSIKNIDIYNSSDRRSATQYTLSDVVLTTFEGLISHLPWPDKATKKAWKKRSKGKKRNAEDDEVSLFEKFIHDNWDTAGVLYKINWYRIIIDEGHWARTHDSKLSHAINALRGRYRWIVTGTPFQNRLQEVTTMSRFLADFCNLNDGECVRRMEKKLGVSMIRRTMQDRILGNTLVQLPKAYHKAIRVEFNAAEEILYLAVTEKLEELRNQDLEDDDPRKPMSYTFAQISFLRQLVSHPALVERKIMILFDNHELEEIRDKVQTLDPVLYQRIGSWIRGEKAKVAAEYKLTLDQHTKTCLLCLEDVEDLKQIPGCKHLFCDFCLSDSSNAELSENGTEMRKCRACNEPYNPSDLETIQEQQENAHMRSKKKGMKGKDCRKYIPSTPKSIWLDQYDRGLIDLRPGSKLEAVIEQIREWLGKSPDEKIIIYTQWKMVGTIIGRMLEKEKIDFLYHSGDMSREKRTTTIELFETNPKIKTLVSGLKCGGIGLNLYFANKVISVDLWWNPFAEKQAFGRVFRIGQALETIFARVVVVNTIEDRLADLQLKKLRINSIAMREKLTKEEETSLLERTGSEKPLDLDAADFNEHLINALAGADSRPNPNAGTLSESVQLLFGRTPGESPEDKIKEDIDDKIDEEEDFYESDSDSDDSMSDASYAEPMQAKVETKEEDGA</sequence>
<feature type="domain" description="Helicase C-terminal" evidence="13">
    <location>
        <begin position="741"/>
        <end position="908"/>
    </location>
</feature>
<dbReference type="PROSITE" id="PS00518">
    <property type="entry name" value="ZF_RING_1"/>
    <property type="match status" value="1"/>
</dbReference>
<evidence type="ECO:0000313" key="14">
    <source>
        <dbReference type="EMBL" id="THV43938.1"/>
    </source>
</evidence>
<feature type="compositionally biased region" description="Acidic residues" evidence="10">
    <location>
        <begin position="966"/>
        <end position="986"/>
    </location>
</feature>
<organism evidence="14 15">
    <name type="scientific">Botrytis galanthina</name>
    <dbReference type="NCBI Taxonomy" id="278940"/>
    <lineage>
        <taxon>Eukaryota</taxon>
        <taxon>Fungi</taxon>
        <taxon>Dikarya</taxon>
        <taxon>Ascomycota</taxon>
        <taxon>Pezizomycotina</taxon>
        <taxon>Leotiomycetes</taxon>
        <taxon>Helotiales</taxon>
        <taxon>Sclerotiniaceae</taxon>
        <taxon>Botrytis</taxon>
    </lineage>
</organism>
<evidence type="ECO:0000259" key="11">
    <source>
        <dbReference type="PROSITE" id="PS50089"/>
    </source>
</evidence>
<dbReference type="GO" id="GO:0016787">
    <property type="term" value="F:hydrolase activity"/>
    <property type="evidence" value="ECO:0007669"/>
    <property type="project" value="UniProtKB-KW"/>
</dbReference>